<feature type="repeat" description="TPR" evidence="4">
    <location>
        <begin position="37"/>
        <end position="70"/>
    </location>
</feature>
<keyword evidence="3" id="KW-0694">RNA-binding</keyword>
<dbReference type="SUPFAM" id="SSF54928">
    <property type="entry name" value="RNA-binding domain, RBD"/>
    <property type="match status" value="1"/>
</dbReference>
<dbReference type="SUPFAM" id="SSF48452">
    <property type="entry name" value="TPR-like"/>
    <property type="match status" value="1"/>
</dbReference>
<proteinExistence type="predicted"/>
<dbReference type="Pfam" id="PF07719">
    <property type="entry name" value="TPR_2"/>
    <property type="match status" value="1"/>
</dbReference>
<dbReference type="InterPro" id="IPR035979">
    <property type="entry name" value="RBD_domain_sf"/>
</dbReference>
<dbReference type="SMART" id="SM00028">
    <property type="entry name" value="TPR"/>
    <property type="match status" value="2"/>
</dbReference>
<evidence type="ECO:0000313" key="6">
    <source>
        <dbReference type="EMBL" id="KAG9461386.1"/>
    </source>
</evidence>
<sequence length="270" mass="29559">MEAPAGGALRCAGCYIPSMHSAPLPQAALPAVDSPPRRFLGNRSYSYEHVGRYEEALRDAEKSLELQPNFIKGHFRKGKALKGLKRYDEAITAFQEVLSCHLNHAEAAQEVVDCQQKLQELTVSTKDNLPRLLSQQPTSPSSLVHSNDRVFIPRTVVYTRSHGGQSAPRNVTAAKPPSSTLYPIWVGNITSTITEDMLRSRFAAFGAIHSFRILYSRTCAFVNFISKAAAESAFQALQGLNIEGTTLVLQLRNPEHSNLNAGGGARKLGK</sequence>
<evidence type="ECO:0000259" key="5">
    <source>
        <dbReference type="PROSITE" id="PS50102"/>
    </source>
</evidence>
<dbReference type="PANTHER" id="PTHR47678">
    <property type="entry name" value="TETRATRICOPEPTIDE REPEAT PROTEIN 31"/>
    <property type="match status" value="1"/>
</dbReference>
<dbReference type="InterPro" id="IPR013105">
    <property type="entry name" value="TPR_2"/>
</dbReference>
<dbReference type="PROSITE" id="PS50005">
    <property type="entry name" value="TPR"/>
    <property type="match status" value="1"/>
</dbReference>
<comment type="caution">
    <text evidence="6">The sequence shown here is derived from an EMBL/GenBank/DDBJ whole genome shotgun (WGS) entry which is preliminary data.</text>
</comment>
<name>A0A8J6B665_ELECQ</name>
<reference evidence="6" key="1">
    <citation type="thesis" date="2020" institute="ProQuest LLC" country="789 East Eisenhower Parkway, Ann Arbor, MI, USA">
        <title>Comparative Genomics and Chromosome Evolution.</title>
        <authorList>
            <person name="Mudd A.B."/>
        </authorList>
    </citation>
    <scope>NUCLEOTIDE SEQUENCE</scope>
    <source>
        <strain evidence="6">HN-11 Male</strain>
        <tissue evidence="6">Kidney and liver</tissue>
    </source>
</reference>
<dbReference type="InterPro" id="IPR019734">
    <property type="entry name" value="TPR_rpt"/>
</dbReference>
<dbReference type="InterPro" id="IPR011990">
    <property type="entry name" value="TPR-like_helical_dom_sf"/>
</dbReference>
<dbReference type="Gene3D" id="3.30.70.330">
    <property type="match status" value="1"/>
</dbReference>
<keyword evidence="2 4" id="KW-0802">TPR repeat</keyword>
<dbReference type="InterPro" id="IPR012677">
    <property type="entry name" value="Nucleotide-bd_a/b_plait_sf"/>
</dbReference>
<dbReference type="PROSITE" id="PS50102">
    <property type="entry name" value="RRM"/>
    <property type="match status" value="1"/>
</dbReference>
<dbReference type="EMBL" id="WNTK01022550">
    <property type="protein sequence ID" value="KAG9461386.1"/>
    <property type="molecule type" value="Genomic_DNA"/>
</dbReference>
<dbReference type="Gene3D" id="1.25.40.10">
    <property type="entry name" value="Tetratricopeptide repeat domain"/>
    <property type="match status" value="1"/>
</dbReference>
<dbReference type="InterPro" id="IPR000504">
    <property type="entry name" value="RRM_dom"/>
</dbReference>
<feature type="domain" description="RRM" evidence="5">
    <location>
        <begin position="182"/>
        <end position="254"/>
    </location>
</feature>
<evidence type="ECO:0000313" key="7">
    <source>
        <dbReference type="Proteomes" id="UP000770717"/>
    </source>
</evidence>
<dbReference type="Pfam" id="PF00076">
    <property type="entry name" value="RRM_1"/>
    <property type="match status" value="1"/>
</dbReference>
<dbReference type="AlphaFoldDB" id="A0A8J6B665"/>
<keyword evidence="1" id="KW-0677">Repeat</keyword>
<evidence type="ECO:0000256" key="3">
    <source>
        <dbReference type="PROSITE-ProRule" id="PRU00176"/>
    </source>
</evidence>
<protein>
    <recommendedName>
        <fullName evidence="5">RRM domain-containing protein</fullName>
    </recommendedName>
</protein>
<evidence type="ECO:0000256" key="2">
    <source>
        <dbReference type="ARBA" id="ARBA00022803"/>
    </source>
</evidence>
<dbReference type="GO" id="GO:0003723">
    <property type="term" value="F:RNA binding"/>
    <property type="evidence" value="ECO:0007669"/>
    <property type="project" value="UniProtKB-UniRule"/>
</dbReference>
<organism evidence="6 7">
    <name type="scientific">Eleutherodactylus coqui</name>
    <name type="common">Puerto Rican coqui</name>
    <dbReference type="NCBI Taxonomy" id="57060"/>
    <lineage>
        <taxon>Eukaryota</taxon>
        <taxon>Metazoa</taxon>
        <taxon>Chordata</taxon>
        <taxon>Craniata</taxon>
        <taxon>Vertebrata</taxon>
        <taxon>Euteleostomi</taxon>
        <taxon>Amphibia</taxon>
        <taxon>Batrachia</taxon>
        <taxon>Anura</taxon>
        <taxon>Neobatrachia</taxon>
        <taxon>Hyloidea</taxon>
        <taxon>Eleutherodactylidae</taxon>
        <taxon>Eleutherodactylinae</taxon>
        <taxon>Eleutherodactylus</taxon>
        <taxon>Eleutherodactylus</taxon>
    </lineage>
</organism>
<dbReference type="SMART" id="SM00360">
    <property type="entry name" value="RRM"/>
    <property type="match status" value="1"/>
</dbReference>
<dbReference type="Proteomes" id="UP000770717">
    <property type="component" value="Unassembled WGS sequence"/>
</dbReference>
<dbReference type="CDD" id="cd00590">
    <property type="entry name" value="RRM_SF"/>
    <property type="match status" value="1"/>
</dbReference>
<dbReference type="OrthoDB" id="2423701at2759"/>
<evidence type="ECO:0000256" key="1">
    <source>
        <dbReference type="ARBA" id="ARBA00022737"/>
    </source>
</evidence>
<keyword evidence="7" id="KW-1185">Reference proteome</keyword>
<evidence type="ECO:0000256" key="4">
    <source>
        <dbReference type="PROSITE-ProRule" id="PRU00339"/>
    </source>
</evidence>
<gene>
    <name evidence="6" type="ORF">GDO78_017043</name>
</gene>
<dbReference type="Pfam" id="PF13181">
    <property type="entry name" value="TPR_8"/>
    <property type="match status" value="1"/>
</dbReference>
<dbReference type="PANTHER" id="PTHR47678:SF1">
    <property type="entry name" value="TETRATRICOPEPTIDE REPEAT PROTEIN 31"/>
    <property type="match status" value="1"/>
</dbReference>
<accession>A0A8J6B665</accession>